<comment type="caution">
    <text evidence="3">The sequence shown here is derived from an EMBL/GenBank/DDBJ whole genome shotgun (WGS) entry which is preliminary data.</text>
</comment>
<dbReference type="InterPro" id="IPR011506">
    <property type="entry name" value="Planctomycete_extracellular"/>
</dbReference>
<dbReference type="AlphaFoldDB" id="A0A5C6E3U0"/>
<feature type="region of interest" description="Disordered" evidence="1">
    <location>
        <begin position="51"/>
        <end position="79"/>
    </location>
</feature>
<evidence type="ECO:0000259" key="2">
    <source>
        <dbReference type="Pfam" id="PF07595"/>
    </source>
</evidence>
<dbReference type="EMBL" id="SJPV01000001">
    <property type="protein sequence ID" value="TWU42647.1"/>
    <property type="molecule type" value="Genomic_DNA"/>
</dbReference>
<proteinExistence type="predicted"/>
<reference evidence="3 4" key="1">
    <citation type="submission" date="2019-02" db="EMBL/GenBank/DDBJ databases">
        <title>Deep-cultivation of Planctomycetes and their phenomic and genomic characterization uncovers novel biology.</title>
        <authorList>
            <person name="Wiegand S."/>
            <person name="Jogler M."/>
            <person name="Boedeker C."/>
            <person name="Pinto D."/>
            <person name="Vollmers J."/>
            <person name="Rivas-Marin E."/>
            <person name="Kohn T."/>
            <person name="Peeters S.H."/>
            <person name="Heuer A."/>
            <person name="Rast P."/>
            <person name="Oberbeckmann S."/>
            <person name="Bunk B."/>
            <person name="Jeske O."/>
            <person name="Meyerdierks A."/>
            <person name="Storesund J.E."/>
            <person name="Kallscheuer N."/>
            <person name="Luecker S."/>
            <person name="Lage O.M."/>
            <person name="Pohl T."/>
            <person name="Merkel B.J."/>
            <person name="Hornburger P."/>
            <person name="Mueller R.-W."/>
            <person name="Bruemmer F."/>
            <person name="Labrenz M."/>
            <person name="Spormann A.M."/>
            <person name="Op Den Camp H."/>
            <person name="Overmann J."/>
            <person name="Amann R."/>
            <person name="Jetten M.S.M."/>
            <person name="Mascher T."/>
            <person name="Medema M.H."/>
            <person name="Devos D.P."/>
            <person name="Kaster A.-K."/>
            <person name="Ovreas L."/>
            <person name="Rohde M."/>
            <person name="Galperin M.Y."/>
            <person name="Jogler C."/>
        </authorList>
    </citation>
    <scope>NUCLEOTIDE SEQUENCE [LARGE SCALE GENOMIC DNA]</scope>
    <source>
        <strain evidence="3 4">Poly41</strain>
    </source>
</reference>
<dbReference type="Proteomes" id="UP000319143">
    <property type="component" value="Unassembled WGS sequence"/>
</dbReference>
<feature type="region of interest" description="Disordered" evidence="1">
    <location>
        <begin position="109"/>
        <end position="168"/>
    </location>
</feature>
<dbReference type="RefSeq" id="WP_146524664.1">
    <property type="nucleotide sequence ID" value="NZ_SJPV01000001.1"/>
</dbReference>
<evidence type="ECO:0000313" key="4">
    <source>
        <dbReference type="Proteomes" id="UP000319143"/>
    </source>
</evidence>
<protein>
    <recommendedName>
        <fullName evidence="2">Planctomycete extracellular domain-containing protein</fullName>
    </recommendedName>
</protein>
<evidence type="ECO:0000313" key="3">
    <source>
        <dbReference type="EMBL" id="TWU42647.1"/>
    </source>
</evidence>
<evidence type="ECO:0000256" key="1">
    <source>
        <dbReference type="SAM" id="MobiDB-lite"/>
    </source>
</evidence>
<gene>
    <name evidence="3" type="ORF">Poly41_09460</name>
</gene>
<feature type="domain" description="Planctomycete extracellular" evidence="2">
    <location>
        <begin position="10"/>
        <end position="27"/>
    </location>
</feature>
<name>A0A5C6E3U0_9BACT</name>
<organism evidence="3 4">
    <name type="scientific">Novipirellula artificiosorum</name>
    <dbReference type="NCBI Taxonomy" id="2528016"/>
    <lineage>
        <taxon>Bacteria</taxon>
        <taxon>Pseudomonadati</taxon>
        <taxon>Planctomycetota</taxon>
        <taxon>Planctomycetia</taxon>
        <taxon>Pirellulales</taxon>
        <taxon>Pirellulaceae</taxon>
        <taxon>Novipirellula</taxon>
    </lineage>
</organism>
<accession>A0A5C6E3U0</accession>
<keyword evidence="4" id="KW-1185">Reference proteome</keyword>
<sequence length="168" mass="17070">MKSDRKRSCRKLACQSLETRRLLAGDVAADLAAGLPATDAESANVVEIVNPPETQCHARKSDRVGQSPGAHERPGMGWKGGADVAVAERMEPVAVDLAMVAEDSEDPILPAVDAMPGPAPNAGDGIPDGSGFDTLPGSVGDGELFGPAPNSGDGNPDGSGLVAPHKRG</sequence>
<dbReference type="Pfam" id="PF07595">
    <property type="entry name" value="Planc_extracel"/>
    <property type="match status" value="1"/>
</dbReference>